<evidence type="ECO:0000259" key="2">
    <source>
        <dbReference type="Pfam" id="PF13577"/>
    </source>
</evidence>
<dbReference type="AlphaFoldDB" id="A0A1H1BBU3"/>
<evidence type="ECO:0000313" key="4">
    <source>
        <dbReference type="Proteomes" id="UP000183053"/>
    </source>
</evidence>
<dbReference type="InterPro" id="IPR032710">
    <property type="entry name" value="NTF2-like_dom_sf"/>
</dbReference>
<name>A0A1H1BBU3_9ACTN</name>
<feature type="domain" description="SnoaL-like" evidence="2">
    <location>
        <begin position="5"/>
        <end position="127"/>
    </location>
</feature>
<keyword evidence="4" id="KW-1185">Reference proteome</keyword>
<dbReference type="STRING" id="47312.SAMN04489765_0628"/>
<evidence type="ECO:0000256" key="1">
    <source>
        <dbReference type="SAM" id="MobiDB-lite"/>
    </source>
</evidence>
<dbReference type="Proteomes" id="UP000183053">
    <property type="component" value="Unassembled WGS sequence"/>
</dbReference>
<dbReference type="InterPro" id="IPR037401">
    <property type="entry name" value="SnoaL-like"/>
</dbReference>
<gene>
    <name evidence="3" type="ORF">SAMN04489765_0628</name>
</gene>
<evidence type="ECO:0000313" key="3">
    <source>
        <dbReference type="EMBL" id="SDQ49340.1"/>
    </source>
</evidence>
<protein>
    <submittedName>
        <fullName evidence="3">SnoaL-like domain-containing protein</fullName>
    </submittedName>
</protein>
<dbReference type="RefSeq" id="WP_068532159.1">
    <property type="nucleotide sequence ID" value="NZ_FNLF01000002.1"/>
</dbReference>
<dbReference type="Pfam" id="PF13577">
    <property type="entry name" value="SnoaL_4"/>
    <property type="match status" value="1"/>
</dbReference>
<accession>A0A1H1BBU3</accession>
<dbReference type="CDD" id="cd00531">
    <property type="entry name" value="NTF2_like"/>
    <property type="match status" value="1"/>
</dbReference>
<dbReference type="EMBL" id="FNLF01000002">
    <property type="protein sequence ID" value="SDQ49340.1"/>
    <property type="molecule type" value="Genomic_DNA"/>
</dbReference>
<sequence>MTVDDLLARAAIHDVVLRYCRGIDRLDPEAVRACYHPGAVDHHTGFDGPVEEYVAWVRGQLASLGGTHHQVGNHLCELADDVAVVETYCTATHWSAPDAELQAYLTLGVRYVDRFERRAGRWAIAERWAVTDWTRWEKDLTGPLGVPEAGPPPARDGGDPIDVLRAQVFGRDLS</sequence>
<organism evidence="3 4">
    <name type="scientific">Tsukamurella pulmonis</name>
    <dbReference type="NCBI Taxonomy" id="47312"/>
    <lineage>
        <taxon>Bacteria</taxon>
        <taxon>Bacillati</taxon>
        <taxon>Actinomycetota</taxon>
        <taxon>Actinomycetes</taxon>
        <taxon>Mycobacteriales</taxon>
        <taxon>Tsukamurellaceae</taxon>
        <taxon>Tsukamurella</taxon>
    </lineage>
</organism>
<dbReference type="Gene3D" id="3.10.450.50">
    <property type="match status" value="1"/>
</dbReference>
<feature type="region of interest" description="Disordered" evidence="1">
    <location>
        <begin position="142"/>
        <end position="161"/>
    </location>
</feature>
<dbReference type="OrthoDB" id="1492465at2"/>
<reference evidence="4" key="1">
    <citation type="submission" date="2016-10" db="EMBL/GenBank/DDBJ databases">
        <authorList>
            <person name="Varghese N."/>
            <person name="Submissions S."/>
        </authorList>
    </citation>
    <scope>NUCLEOTIDE SEQUENCE [LARGE SCALE GENOMIC DNA]</scope>
    <source>
        <strain evidence="4">DSM 44142</strain>
    </source>
</reference>
<proteinExistence type="predicted"/>
<dbReference type="SUPFAM" id="SSF54427">
    <property type="entry name" value="NTF2-like"/>
    <property type="match status" value="1"/>
</dbReference>